<dbReference type="Pfam" id="PF00793">
    <property type="entry name" value="DAHP_synth_1"/>
    <property type="match status" value="1"/>
</dbReference>
<name>A0ABU3SXQ5_9ALTE</name>
<dbReference type="PANTHER" id="PTHR21225">
    <property type="entry name" value="PHOSPHO-2-DEHYDRO-3-DEOXYHEPTONATE ALDOLASE DAHP SYNTHETASE"/>
    <property type="match status" value="1"/>
</dbReference>
<evidence type="ECO:0000256" key="2">
    <source>
        <dbReference type="ARBA" id="ARBA00004688"/>
    </source>
</evidence>
<evidence type="ECO:0000256" key="8">
    <source>
        <dbReference type="PIRNR" id="PIRNR001361"/>
    </source>
</evidence>
<dbReference type="EC" id="2.5.1.54" evidence="8"/>
<evidence type="ECO:0000256" key="6">
    <source>
        <dbReference type="ARBA" id="ARBA00023141"/>
    </source>
</evidence>
<comment type="caution">
    <text evidence="10">The sequence shown here is derived from an EMBL/GenBank/DDBJ whole genome shotgun (WGS) entry which is preliminary data.</text>
</comment>
<dbReference type="GO" id="GO:0003849">
    <property type="term" value="F:3-deoxy-7-phosphoheptulonate synthase activity"/>
    <property type="evidence" value="ECO:0007669"/>
    <property type="project" value="UniProtKB-EC"/>
</dbReference>
<keyword evidence="6 8" id="KW-0057">Aromatic amino acid biosynthesis</keyword>
<dbReference type="InterPro" id="IPR006219">
    <property type="entry name" value="DAHP_synth_1"/>
</dbReference>
<sequence>MLRDSINNINISSEQILVTPKALKTELPVSDESLKIIQGSRQVISNILHRKDHRLLVITGPCSIHDVEAAKEYALKLKALQQSCKDTLYIVMRVYFEKPRTTVGWKGLINDPDLNDTFNIEAGLRKARELLIWLAELELPVATEALDPISPQYLAELFSWSAIGARTSESQTHREMASGLSMPVGFKNGTDGGLGIAINALQSAASGHSFMGINGEGQVSVIQTQGNPDGHIILRGGKKPNYDSVCVADCEVELEQNKLSAGLVVDCSHANSSKDYRRQPLVAKNVVNQILEGNQSIIGIMLESHLNEGNQSSTGKKLSELSYGVSITDGCINWQSTEQLINDMREKLTAVLPLRLKSLTTQKNRKYYVNLS</sequence>
<evidence type="ECO:0000256" key="3">
    <source>
        <dbReference type="ARBA" id="ARBA00007985"/>
    </source>
</evidence>
<comment type="pathway">
    <text evidence="2 8">Metabolic intermediate biosynthesis; chorismate biosynthesis; chorismate from D-erythrose 4-phosphate and phosphoenolpyruvate: step 1/7.</text>
</comment>
<comment type="catalytic activity">
    <reaction evidence="7 8">
        <text>D-erythrose 4-phosphate + phosphoenolpyruvate + H2O = 7-phospho-2-dehydro-3-deoxy-D-arabino-heptonate + phosphate</text>
        <dbReference type="Rhea" id="RHEA:14717"/>
        <dbReference type="ChEBI" id="CHEBI:15377"/>
        <dbReference type="ChEBI" id="CHEBI:16897"/>
        <dbReference type="ChEBI" id="CHEBI:43474"/>
        <dbReference type="ChEBI" id="CHEBI:58394"/>
        <dbReference type="ChEBI" id="CHEBI:58702"/>
        <dbReference type="EC" id="2.5.1.54"/>
    </reaction>
</comment>
<evidence type="ECO:0000313" key="11">
    <source>
        <dbReference type="Proteomes" id="UP001247805"/>
    </source>
</evidence>
<proteinExistence type="inferred from homology"/>
<evidence type="ECO:0000313" key="10">
    <source>
        <dbReference type="EMBL" id="MDU0354785.1"/>
    </source>
</evidence>
<dbReference type="PIRSF" id="PIRSF001361">
    <property type="entry name" value="DAHP_synthase"/>
    <property type="match status" value="1"/>
</dbReference>
<comment type="function">
    <text evidence="1 8">Stereospecific condensation of phosphoenolpyruvate (PEP) and D-erythrose-4-phosphate (E4P) giving rise to 3-deoxy-D-arabino-heptulosonate-7-phosphate (DAHP).</text>
</comment>
<protein>
    <recommendedName>
        <fullName evidence="8">Phospho-2-dehydro-3-deoxyheptonate aldolase</fullName>
        <ecNumber evidence="8">2.5.1.54</ecNumber>
    </recommendedName>
</protein>
<evidence type="ECO:0000256" key="7">
    <source>
        <dbReference type="ARBA" id="ARBA00047508"/>
    </source>
</evidence>
<dbReference type="SUPFAM" id="SSF51569">
    <property type="entry name" value="Aldolase"/>
    <property type="match status" value="1"/>
</dbReference>
<dbReference type="PANTHER" id="PTHR21225:SF10">
    <property type="entry name" value="PHOSPHO-2-DEHYDRO-3-DEOXYHEPTONATE ALDOLASE, TYR-SENSITIVE"/>
    <property type="match status" value="1"/>
</dbReference>
<keyword evidence="11" id="KW-1185">Reference proteome</keyword>
<dbReference type="NCBIfam" id="TIGR00034">
    <property type="entry name" value="aroFGH"/>
    <property type="match status" value="1"/>
</dbReference>
<keyword evidence="4 8" id="KW-0028">Amino-acid biosynthesis</keyword>
<reference evidence="10 11" key="1">
    <citation type="submission" date="2023-10" db="EMBL/GenBank/DDBJ databases">
        <title>Glaciecola aquimarina strain GGW-M5 nov., isolated from a coastal seawater.</title>
        <authorList>
            <person name="Bayburt H."/>
            <person name="Kim J.M."/>
            <person name="Choi B.J."/>
            <person name="Jeon C.O."/>
        </authorList>
    </citation>
    <scope>NUCLEOTIDE SEQUENCE [LARGE SCALE GENOMIC DNA]</scope>
    <source>
        <strain evidence="10 11">KCTC 32108</strain>
    </source>
</reference>
<dbReference type="InterPro" id="IPR013785">
    <property type="entry name" value="Aldolase_TIM"/>
</dbReference>
<evidence type="ECO:0000256" key="4">
    <source>
        <dbReference type="ARBA" id="ARBA00022605"/>
    </source>
</evidence>
<evidence type="ECO:0000259" key="9">
    <source>
        <dbReference type="Pfam" id="PF00793"/>
    </source>
</evidence>
<comment type="similarity">
    <text evidence="3 8">Belongs to the class-I DAHP synthase family.</text>
</comment>
<accession>A0ABU3SXQ5</accession>
<evidence type="ECO:0000256" key="1">
    <source>
        <dbReference type="ARBA" id="ARBA00003726"/>
    </source>
</evidence>
<keyword evidence="5 8" id="KW-0808">Transferase</keyword>
<evidence type="ECO:0000256" key="5">
    <source>
        <dbReference type="ARBA" id="ARBA00022679"/>
    </source>
</evidence>
<dbReference type="RefSeq" id="WP_316026363.1">
    <property type="nucleotide sequence ID" value="NZ_JAWDIO010000002.1"/>
</dbReference>
<dbReference type="Proteomes" id="UP001247805">
    <property type="component" value="Unassembled WGS sequence"/>
</dbReference>
<dbReference type="NCBIfam" id="NF009395">
    <property type="entry name" value="PRK12755.1"/>
    <property type="match status" value="1"/>
</dbReference>
<organism evidence="10 11">
    <name type="scientific">Paraglaciecola aquimarina</name>
    <dbReference type="NCBI Taxonomy" id="1235557"/>
    <lineage>
        <taxon>Bacteria</taxon>
        <taxon>Pseudomonadati</taxon>
        <taxon>Pseudomonadota</taxon>
        <taxon>Gammaproteobacteria</taxon>
        <taxon>Alteromonadales</taxon>
        <taxon>Alteromonadaceae</taxon>
        <taxon>Paraglaciecola</taxon>
    </lineage>
</organism>
<dbReference type="InterPro" id="IPR006218">
    <property type="entry name" value="DAHP1/KDSA"/>
</dbReference>
<gene>
    <name evidence="10" type="ORF">RS130_13420</name>
</gene>
<dbReference type="Gene3D" id="3.20.20.70">
    <property type="entry name" value="Aldolase class I"/>
    <property type="match status" value="1"/>
</dbReference>
<feature type="domain" description="DAHP synthetase I/KDSA" evidence="9">
    <location>
        <begin position="46"/>
        <end position="340"/>
    </location>
</feature>
<dbReference type="EMBL" id="JAWDIO010000002">
    <property type="protein sequence ID" value="MDU0354785.1"/>
    <property type="molecule type" value="Genomic_DNA"/>
</dbReference>